<gene>
    <name evidence="1" type="ORF">HNR73_000681</name>
</gene>
<dbReference type="Proteomes" id="UP000548476">
    <property type="component" value="Unassembled WGS sequence"/>
</dbReference>
<organism evidence="1 2">
    <name type="scientific">Phytomonospora endophytica</name>
    <dbReference type="NCBI Taxonomy" id="714109"/>
    <lineage>
        <taxon>Bacteria</taxon>
        <taxon>Bacillati</taxon>
        <taxon>Actinomycetota</taxon>
        <taxon>Actinomycetes</taxon>
        <taxon>Micromonosporales</taxon>
        <taxon>Micromonosporaceae</taxon>
        <taxon>Phytomonospora</taxon>
    </lineage>
</organism>
<dbReference type="EMBL" id="JACHGT010000002">
    <property type="protein sequence ID" value="MBB6032834.1"/>
    <property type="molecule type" value="Genomic_DNA"/>
</dbReference>
<proteinExistence type="predicted"/>
<comment type="caution">
    <text evidence="1">The sequence shown here is derived from an EMBL/GenBank/DDBJ whole genome shotgun (WGS) entry which is preliminary data.</text>
</comment>
<dbReference type="AlphaFoldDB" id="A0A841FAP8"/>
<protein>
    <submittedName>
        <fullName evidence="1">Uncharacterized protein</fullName>
    </submittedName>
</protein>
<evidence type="ECO:0000313" key="1">
    <source>
        <dbReference type="EMBL" id="MBB6032834.1"/>
    </source>
</evidence>
<keyword evidence="2" id="KW-1185">Reference proteome</keyword>
<evidence type="ECO:0000313" key="2">
    <source>
        <dbReference type="Proteomes" id="UP000548476"/>
    </source>
</evidence>
<name>A0A841FAP8_9ACTN</name>
<sequence>MTTASPPSQPIPSEQNAYARADEHIGEAIVALSDPVRLEPGIRNAIAYDAGGMGTGELSNVEVSYTLEDLRDDEIPSARNERYFAVLKEFWTQRGYVLVSDTAEGDDPQPPGFRAVHVEHPADRCHLSLKQGGQYNLWITASMTALTAKAE</sequence>
<accession>A0A841FAP8</accession>
<dbReference type="RefSeq" id="WP_184785769.1">
    <property type="nucleotide sequence ID" value="NZ_BONT01000018.1"/>
</dbReference>
<reference evidence="1 2" key="1">
    <citation type="submission" date="2020-08" db="EMBL/GenBank/DDBJ databases">
        <title>Genomic Encyclopedia of Type Strains, Phase IV (KMG-IV): sequencing the most valuable type-strain genomes for metagenomic binning, comparative biology and taxonomic classification.</title>
        <authorList>
            <person name="Goeker M."/>
        </authorList>
    </citation>
    <scope>NUCLEOTIDE SEQUENCE [LARGE SCALE GENOMIC DNA]</scope>
    <source>
        <strain evidence="1 2">YIM 65646</strain>
    </source>
</reference>